<proteinExistence type="predicted"/>
<dbReference type="EMBL" id="VXJS01000005">
    <property type="protein sequence ID" value="KAA8677283.1"/>
    <property type="molecule type" value="Genomic_DNA"/>
</dbReference>
<comment type="caution">
    <text evidence="1">The sequence shown here is derived from an EMBL/GenBank/DDBJ whole genome shotgun (WGS) entry which is preliminary data.</text>
</comment>
<reference evidence="1 2" key="1">
    <citation type="submission" date="2019-09" db="EMBL/GenBank/DDBJ databases">
        <title>Draft genome sequence of various Type strains from the CCUG.</title>
        <authorList>
            <person name="Pineiro-Iglesias B."/>
            <person name="Tunovic T."/>
            <person name="Unosson C."/>
            <person name="Inganas E."/>
            <person name="Ohlen M."/>
            <person name="Cardew S."/>
            <person name="Jensie-Markopoulos S."/>
            <person name="Salva-Serra F."/>
            <person name="Jaen-Luchoro D."/>
            <person name="Karlsson R."/>
            <person name="Svensson-Stadler L."/>
            <person name="Chun J."/>
            <person name="Moore E."/>
        </authorList>
    </citation>
    <scope>NUCLEOTIDE SEQUENCE [LARGE SCALE GENOMIC DNA]</scope>
    <source>
        <strain evidence="1 2">CCUG 56969T</strain>
    </source>
</reference>
<organism evidence="1 2">
    <name type="scientific">Vibrio gigantis</name>
    <dbReference type="NCBI Taxonomy" id="296199"/>
    <lineage>
        <taxon>Bacteria</taxon>
        <taxon>Pseudomonadati</taxon>
        <taxon>Pseudomonadota</taxon>
        <taxon>Gammaproteobacteria</taxon>
        <taxon>Vibrionales</taxon>
        <taxon>Vibrionaceae</taxon>
        <taxon>Vibrio</taxon>
    </lineage>
</organism>
<accession>A0A5M9NZB1</accession>
<gene>
    <name evidence="1" type="ORF">F4W18_11230</name>
</gene>
<dbReference type="Proteomes" id="UP000322521">
    <property type="component" value="Unassembled WGS sequence"/>
</dbReference>
<name>A0A5M9NZB1_9VIBR</name>
<dbReference type="RefSeq" id="WP_086713571.1">
    <property type="nucleotide sequence ID" value="NZ_AP025492.1"/>
</dbReference>
<evidence type="ECO:0000313" key="2">
    <source>
        <dbReference type="Proteomes" id="UP000322521"/>
    </source>
</evidence>
<dbReference type="PROSITE" id="PS51257">
    <property type="entry name" value="PROKAR_LIPOPROTEIN"/>
    <property type="match status" value="1"/>
</dbReference>
<protein>
    <submittedName>
        <fullName evidence="1">Uncharacterized protein</fullName>
    </submittedName>
</protein>
<dbReference type="AlphaFoldDB" id="A0A5M9NZB1"/>
<sequence length="261" mass="28832">MKTKLIFIVSLTALYGCADPFFKEIENRGYTAFDPPRANAKVGSVFTFEKNSSGNLTVRELCHYLYDDLSVTNRDLTFPTSSMTDTVDATIAASLVKDLVSTPPKLDAGFRNVRSVKIEFNGVKSSYVTDQDLFALDGKPLPITPSCYGVLKRYSDTEQLSRTFLVVDVINVDGMNYTVDKNLKTGADAEFDIKKIVELEPKVSFESDNKYSLKIDENRSIGYKAFSITSFKPNGLVGPAAATIGLEPLNRELLTSIKSNL</sequence>
<keyword evidence="2" id="KW-1185">Reference proteome</keyword>
<evidence type="ECO:0000313" key="1">
    <source>
        <dbReference type="EMBL" id="KAA8677283.1"/>
    </source>
</evidence>